<dbReference type="Proteomes" id="UP000005239">
    <property type="component" value="Unassembled WGS sequence"/>
</dbReference>
<accession>A0A8R1UTF9</accession>
<evidence type="ECO:0000313" key="1">
    <source>
        <dbReference type="EnsemblMetazoa" id="PPA38383.1"/>
    </source>
</evidence>
<protein>
    <submittedName>
        <fullName evidence="1">Uncharacterized protein</fullName>
    </submittedName>
</protein>
<keyword evidence="2" id="KW-1185">Reference proteome</keyword>
<reference evidence="1" key="2">
    <citation type="submission" date="2022-06" db="UniProtKB">
        <authorList>
            <consortium name="EnsemblMetazoa"/>
        </authorList>
    </citation>
    <scope>IDENTIFICATION</scope>
    <source>
        <strain evidence="1">PS312</strain>
    </source>
</reference>
<dbReference type="EnsemblMetazoa" id="PPA38383.1">
    <property type="protein sequence ID" value="PPA38383.1"/>
    <property type="gene ID" value="WBGene00276752"/>
</dbReference>
<evidence type="ECO:0000313" key="2">
    <source>
        <dbReference type="Proteomes" id="UP000005239"/>
    </source>
</evidence>
<organism evidence="1 2">
    <name type="scientific">Pristionchus pacificus</name>
    <name type="common">Parasitic nematode worm</name>
    <dbReference type="NCBI Taxonomy" id="54126"/>
    <lineage>
        <taxon>Eukaryota</taxon>
        <taxon>Metazoa</taxon>
        <taxon>Ecdysozoa</taxon>
        <taxon>Nematoda</taxon>
        <taxon>Chromadorea</taxon>
        <taxon>Rhabditida</taxon>
        <taxon>Rhabditina</taxon>
        <taxon>Diplogasteromorpha</taxon>
        <taxon>Diplogasteroidea</taxon>
        <taxon>Neodiplogasteridae</taxon>
        <taxon>Pristionchus</taxon>
    </lineage>
</organism>
<proteinExistence type="predicted"/>
<name>A0A454Y1G7_PRIPA</name>
<reference evidence="2" key="1">
    <citation type="journal article" date="2008" name="Nat. Genet.">
        <title>The Pristionchus pacificus genome provides a unique perspective on nematode lifestyle and parasitism.</title>
        <authorList>
            <person name="Dieterich C."/>
            <person name="Clifton S.W."/>
            <person name="Schuster L.N."/>
            <person name="Chinwalla A."/>
            <person name="Delehaunty K."/>
            <person name="Dinkelacker I."/>
            <person name="Fulton L."/>
            <person name="Fulton R."/>
            <person name="Godfrey J."/>
            <person name="Minx P."/>
            <person name="Mitreva M."/>
            <person name="Roeseler W."/>
            <person name="Tian H."/>
            <person name="Witte H."/>
            <person name="Yang S.P."/>
            <person name="Wilson R.K."/>
            <person name="Sommer R.J."/>
        </authorList>
    </citation>
    <scope>NUCLEOTIDE SEQUENCE [LARGE SCALE GENOMIC DNA]</scope>
    <source>
        <strain evidence="2">PS312</strain>
    </source>
</reference>
<accession>A0A454Y1G7</accession>
<sequence length="144" mass="16590">MDYCKNVSSLVDADNCHKLILDTYPECKDVMDVSLNATAKALCLLKPCRLIPEIPLHIFGPCLDYTPEEETAIFAAWPYPSTHSRYSRLIVDNREGGKDDALIFLVLFVILHLLLIVVFKIVIAPLFYRRTIRPVMQQNQRRRL</sequence>
<dbReference type="AlphaFoldDB" id="A0A454Y1G7"/>
<gene>
    <name evidence="1" type="primary">WBGene00276752</name>
</gene>